<dbReference type="Pfam" id="PF10865">
    <property type="entry name" value="DUF2703"/>
    <property type="match status" value="1"/>
</dbReference>
<dbReference type="EMBL" id="LR134521">
    <property type="protein sequence ID" value="VEJ30580.1"/>
    <property type="molecule type" value="Genomic_DNA"/>
</dbReference>
<reference evidence="1 2" key="1">
    <citation type="submission" date="2018-12" db="EMBL/GenBank/DDBJ databases">
        <authorList>
            <consortium name="Pathogen Informatics"/>
        </authorList>
    </citation>
    <scope>NUCLEOTIDE SEQUENCE [LARGE SCALE GENOMIC DNA]</scope>
    <source>
        <strain evidence="1 2">NCTC10918</strain>
    </source>
</reference>
<sequence length="89" mass="9861">MSEEEFLTHPEESNRIWIMGVPLEDLVGGIQGSSTCDDVCHGEQCRTVESQGKTYDAVPASLIVQAAHRALSPEKPAEDRRRFVQTICC</sequence>
<accession>A0A448UXH9</accession>
<evidence type="ECO:0000313" key="2">
    <source>
        <dbReference type="Proteomes" id="UP000270988"/>
    </source>
</evidence>
<gene>
    <name evidence="1" type="ORF">NCTC10918_01864</name>
</gene>
<dbReference type="AlphaFoldDB" id="A0A448UXH9"/>
<dbReference type="STRING" id="762948.HMPREF0733_10767"/>
<dbReference type="InterPro" id="IPR021219">
    <property type="entry name" value="DUF2703"/>
</dbReference>
<name>A0A448UXH9_9MICC</name>
<proteinExistence type="predicted"/>
<organism evidence="1 2">
    <name type="scientific">Rothia dentocariosa</name>
    <dbReference type="NCBI Taxonomy" id="2047"/>
    <lineage>
        <taxon>Bacteria</taxon>
        <taxon>Bacillati</taxon>
        <taxon>Actinomycetota</taxon>
        <taxon>Actinomycetes</taxon>
        <taxon>Micrococcales</taxon>
        <taxon>Micrococcaceae</taxon>
        <taxon>Rothia</taxon>
    </lineage>
</organism>
<protein>
    <submittedName>
        <fullName evidence="1">Uncharacterized conserved protein</fullName>
    </submittedName>
</protein>
<evidence type="ECO:0000313" key="1">
    <source>
        <dbReference type="EMBL" id="VEJ30580.1"/>
    </source>
</evidence>
<dbReference type="Proteomes" id="UP000270988">
    <property type="component" value="Chromosome"/>
</dbReference>